<keyword evidence="1" id="KW-1133">Transmembrane helix</keyword>
<feature type="transmembrane region" description="Helical" evidence="1">
    <location>
        <begin position="64"/>
        <end position="83"/>
    </location>
</feature>
<feature type="transmembrane region" description="Helical" evidence="1">
    <location>
        <begin position="21"/>
        <end position="44"/>
    </location>
</feature>
<feature type="transmembrane region" description="Helical" evidence="1">
    <location>
        <begin position="118"/>
        <end position="137"/>
    </location>
</feature>
<dbReference type="EMBL" id="CP046452">
    <property type="protein sequence ID" value="QGU03088.1"/>
    <property type="molecule type" value="Genomic_DNA"/>
</dbReference>
<evidence type="ECO:0000256" key="1">
    <source>
        <dbReference type="SAM" id="Phobius"/>
    </source>
</evidence>
<evidence type="ECO:0000313" key="2">
    <source>
        <dbReference type="EMBL" id="QGU03088.1"/>
    </source>
</evidence>
<keyword evidence="1" id="KW-0812">Transmembrane</keyword>
<keyword evidence="3" id="KW-1185">Reference proteome</keyword>
<accession>A0A6B8W7L7</accession>
<name>A0A6B8W7L7_9CORY</name>
<dbReference type="KEGG" id="ckw:CKALI_11220"/>
<organism evidence="2 3">
    <name type="scientific">Corynebacterium kalinowskii</name>
    <dbReference type="NCBI Taxonomy" id="2675216"/>
    <lineage>
        <taxon>Bacteria</taxon>
        <taxon>Bacillati</taxon>
        <taxon>Actinomycetota</taxon>
        <taxon>Actinomycetes</taxon>
        <taxon>Mycobacteriales</taxon>
        <taxon>Corynebacteriaceae</taxon>
        <taxon>Corynebacterium</taxon>
    </lineage>
</organism>
<proteinExistence type="predicted"/>
<feature type="transmembrane region" description="Helical" evidence="1">
    <location>
        <begin position="90"/>
        <end position="112"/>
    </location>
</feature>
<gene>
    <name evidence="2" type="ORF">CKALI_11220</name>
</gene>
<reference evidence="3" key="1">
    <citation type="submission" date="2019-11" db="EMBL/GenBank/DDBJ databases">
        <title>Complete genome sequence of Corynebacterium kalinowskii 1959, a novel Corynebacterium species isolated from soil of a small paddock in Vilsendorf, Germany.</title>
        <authorList>
            <person name="Schaffert L."/>
            <person name="Ruwe M."/>
            <person name="Milse J."/>
            <person name="Hanuschka K."/>
            <person name="Ortseifen V."/>
            <person name="Droste J."/>
            <person name="Brandt D."/>
            <person name="Schlueter L."/>
            <person name="Kutter Y."/>
            <person name="Vinke S."/>
            <person name="Viehoefer P."/>
            <person name="Jacob L."/>
            <person name="Luebke N.-C."/>
            <person name="Schulte-Berndt E."/>
            <person name="Hain C."/>
            <person name="Linder M."/>
            <person name="Schmidt P."/>
            <person name="Wollenschlaeger L."/>
            <person name="Luttermann T."/>
            <person name="Thieme E."/>
            <person name="Hassa J."/>
            <person name="Haak M."/>
            <person name="Wittchen M."/>
            <person name="Mentz A."/>
            <person name="Persicke M."/>
            <person name="Busche T."/>
            <person name="Ruckert C."/>
        </authorList>
    </citation>
    <scope>NUCLEOTIDE SEQUENCE [LARGE SCALE GENOMIC DNA]</scope>
    <source>
        <strain evidence="3">1959</strain>
    </source>
</reference>
<keyword evidence="1" id="KW-0472">Membrane</keyword>
<dbReference type="RefSeq" id="WP_156193411.1">
    <property type="nucleotide sequence ID" value="NZ_CP046452.1"/>
</dbReference>
<dbReference type="Proteomes" id="UP000427071">
    <property type="component" value="Chromosome"/>
</dbReference>
<protein>
    <submittedName>
        <fullName evidence="2">Uncharacterized protein</fullName>
    </submittedName>
</protein>
<evidence type="ECO:0000313" key="3">
    <source>
        <dbReference type="Proteomes" id="UP000427071"/>
    </source>
</evidence>
<sequence>MPIDHLPHRVRPGAYRLRAWAMGDGPALLFASVLSTFLGLSYFGVFGGYDAQIHPIEHITDQKFWAGTWLAVGVCGLIAACIPCSRTRNVVFTVWSAMMLLWGTSYFLGWTFGHLDRGVALSIFYCATPFLVAWTVWRGSRSELILKGDADGLSYHSAR</sequence>
<dbReference type="AlphaFoldDB" id="A0A6B8W7L7"/>